<evidence type="ECO:0000256" key="1">
    <source>
        <dbReference type="SAM" id="MobiDB-lite"/>
    </source>
</evidence>
<gene>
    <name evidence="2" type="ORF">PR048_018679</name>
</gene>
<name>A0ABQ9HD31_9NEOP</name>
<comment type="caution">
    <text evidence="2">The sequence shown here is derived from an EMBL/GenBank/DDBJ whole genome shotgun (WGS) entry which is preliminary data.</text>
</comment>
<proteinExistence type="predicted"/>
<protein>
    <submittedName>
        <fullName evidence="2">Uncharacterized protein</fullName>
    </submittedName>
</protein>
<reference evidence="2 3" key="1">
    <citation type="submission" date="2023-02" db="EMBL/GenBank/DDBJ databases">
        <title>LHISI_Scaffold_Assembly.</title>
        <authorList>
            <person name="Stuart O.P."/>
            <person name="Cleave R."/>
            <person name="Magrath M.J.L."/>
            <person name="Mikheyev A.S."/>
        </authorList>
    </citation>
    <scope>NUCLEOTIDE SEQUENCE [LARGE SCALE GENOMIC DNA]</scope>
    <source>
        <strain evidence="2">Daus_M_001</strain>
        <tissue evidence="2">Leg muscle</tissue>
    </source>
</reference>
<accession>A0ABQ9HD31</accession>
<keyword evidence="3" id="KW-1185">Reference proteome</keyword>
<feature type="region of interest" description="Disordered" evidence="1">
    <location>
        <begin position="72"/>
        <end position="103"/>
    </location>
</feature>
<dbReference type="EMBL" id="JARBHB010000006">
    <property type="protein sequence ID" value="KAJ8882191.1"/>
    <property type="molecule type" value="Genomic_DNA"/>
</dbReference>
<sequence>MYRLKPLSEDHSETVRRILDEVESDSEDISDTENNVDVQSVCKDEQSAAEESDNECESRGSIITWKNGHICTSDPHSTHGRTPTRNIIRLPHGKIPTGASEDC</sequence>
<evidence type="ECO:0000313" key="2">
    <source>
        <dbReference type="EMBL" id="KAJ8882191.1"/>
    </source>
</evidence>
<evidence type="ECO:0000313" key="3">
    <source>
        <dbReference type="Proteomes" id="UP001159363"/>
    </source>
</evidence>
<organism evidence="2 3">
    <name type="scientific">Dryococelus australis</name>
    <dbReference type="NCBI Taxonomy" id="614101"/>
    <lineage>
        <taxon>Eukaryota</taxon>
        <taxon>Metazoa</taxon>
        <taxon>Ecdysozoa</taxon>
        <taxon>Arthropoda</taxon>
        <taxon>Hexapoda</taxon>
        <taxon>Insecta</taxon>
        <taxon>Pterygota</taxon>
        <taxon>Neoptera</taxon>
        <taxon>Polyneoptera</taxon>
        <taxon>Phasmatodea</taxon>
        <taxon>Verophasmatodea</taxon>
        <taxon>Anareolatae</taxon>
        <taxon>Phasmatidae</taxon>
        <taxon>Eurycanthinae</taxon>
        <taxon>Dryococelus</taxon>
    </lineage>
</organism>
<dbReference type="Proteomes" id="UP001159363">
    <property type="component" value="Chromosome 5"/>
</dbReference>